<organism evidence="1 2">
    <name type="scientific">Diaporthe helianthi</name>
    <dbReference type="NCBI Taxonomy" id="158607"/>
    <lineage>
        <taxon>Eukaryota</taxon>
        <taxon>Fungi</taxon>
        <taxon>Dikarya</taxon>
        <taxon>Ascomycota</taxon>
        <taxon>Pezizomycotina</taxon>
        <taxon>Sordariomycetes</taxon>
        <taxon>Sordariomycetidae</taxon>
        <taxon>Diaporthales</taxon>
        <taxon>Diaporthaceae</taxon>
        <taxon>Diaporthe</taxon>
    </lineage>
</organism>
<dbReference type="AlphaFoldDB" id="A0A2P5HFF7"/>
<comment type="caution">
    <text evidence="1">The sequence shown here is derived from an EMBL/GenBank/DDBJ whole genome shotgun (WGS) entry which is preliminary data.</text>
</comment>
<proteinExistence type="predicted"/>
<sequence>MITFEVRPHSPTTIPMRTSHARLLPSIFTVLLLPLGLALAPALIRPPGDPQLGLLGQQTSFLVTRRSIWRWRILGWLRLLLPCLDQATSHQDRVRVMPLLVIKGHLIPGPLNLDLLNMGHLNTARRAILHRRMAHILHVSSQTIMANIIRPKLNRNNTPIKATLLRFIPRRWTTILRRPSPSHNNLSSSTSPRPQGVRARIHQVAAGVLCVWWLHLSLSR</sequence>
<dbReference type="EMBL" id="MAVT02002842">
    <property type="protein sequence ID" value="POS68975.1"/>
    <property type="molecule type" value="Genomic_DNA"/>
</dbReference>
<dbReference type="Proteomes" id="UP000094444">
    <property type="component" value="Unassembled WGS sequence"/>
</dbReference>
<keyword evidence="2" id="KW-1185">Reference proteome</keyword>
<name>A0A2P5HFF7_DIAHE</name>
<reference evidence="1" key="1">
    <citation type="submission" date="2017-09" db="EMBL/GenBank/DDBJ databases">
        <title>Polyketide synthases of a Diaporthe helianthi virulent isolate.</title>
        <authorList>
            <person name="Baroncelli R."/>
        </authorList>
    </citation>
    <scope>NUCLEOTIDE SEQUENCE [LARGE SCALE GENOMIC DNA]</scope>
    <source>
        <strain evidence="1">7/96</strain>
    </source>
</reference>
<dbReference type="InParanoid" id="A0A2P5HFF7"/>
<evidence type="ECO:0000313" key="1">
    <source>
        <dbReference type="EMBL" id="POS68975.1"/>
    </source>
</evidence>
<evidence type="ECO:0000313" key="2">
    <source>
        <dbReference type="Proteomes" id="UP000094444"/>
    </source>
</evidence>
<gene>
    <name evidence="1" type="ORF">DHEL01_v212632</name>
</gene>
<protein>
    <submittedName>
        <fullName evidence="1">Uncharacterized protein</fullName>
    </submittedName>
</protein>
<accession>A0A2P5HFF7</accession>